<keyword evidence="9 14" id="KW-0520">NAD</keyword>
<evidence type="ECO:0000256" key="14">
    <source>
        <dbReference type="PIRSR" id="PIRSR000350-3"/>
    </source>
</evidence>
<evidence type="ECO:0000256" key="2">
    <source>
        <dbReference type="ARBA" id="ARBA00007532"/>
    </source>
</evidence>
<feature type="active site" description="Proton acceptor" evidence="13">
    <location>
        <position position="454"/>
    </location>
</feature>
<evidence type="ECO:0000256" key="12">
    <source>
        <dbReference type="ARBA" id="ARBA00049187"/>
    </source>
</evidence>
<reference evidence="19 20" key="1">
    <citation type="submission" date="2018-06" db="EMBL/GenBank/DDBJ databases">
        <title>The draft genome sequences of strains SCU63 and S1.</title>
        <authorList>
            <person name="Gan L."/>
        </authorList>
    </citation>
    <scope>NUCLEOTIDE SEQUENCE [LARGE SCALE GENOMIC DNA]</scope>
    <source>
        <strain evidence="19 20">S1</strain>
    </source>
</reference>
<dbReference type="InterPro" id="IPR001100">
    <property type="entry name" value="Pyr_nuc-diS_OxRdtase"/>
</dbReference>
<evidence type="ECO:0000256" key="9">
    <source>
        <dbReference type="ARBA" id="ARBA00023027"/>
    </source>
</evidence>
<dbReference type="Gene3D" id="3.50.50.60">
    <property type="entry name" value="FAD/NAD(P)-binding domain"/>
    <property type="match status" value="2"/>
</dbReference>
<evidence type="ECO:0000256" key="11">
    <source>
        <dbReference type="ARBA" id="ARBA00023284"/>
    </source>
</evidence>
<evidence type="ECO:0000256" key="1">
    <source>
        <dbReference type="ARBA" id="ARBA00004496"/>
    </source>
</evidence>
<dbReference type="GO" id="GO:0050660">
    <property type="term" value="F:flavin adenine dinucleotide binding"/>
    <property type="evidence" value="ECO:0007669"/>
    <property type="project" value="InterPro"/>
</dbReference>
<dbReference type="Proteomes" id="UP000251869">
    <property type="component" value="Unassembled WGS sequence"/>
</dbReference>
<dbReference type="InterPro" id="IPR004099">
    <property type="entry name" value="Pyr_nucl-diS_OxRdtase_dimer"/>
</dbReference>
<dbReference type="SUPFAM" id="SSF55424">
    <property type="entry name" value="FAD/NAD-linked reductases, dimerisation (C-terminal) domain"/>
    <property type="match status" value="1"/>
</dbReference>
<dbReference type="EC" id="1.8.1.4" evidence="3 16"/>
<dbReference type="InterPro" id="IPR036188">
    <property type="entry name" value="FAD/NAD-bd_sf"/>
</dbReference>
<keyword evidence="5" id="KW-0963">Cytoplasm</keyword>
<dbReference type="GO" id="GO:0004148">
    <property type="term" value="F:dihydrolipoyl dehydrogenase (NADH) activity"/>
    <property type="evidence" value="ECO:0007669"/>
    <property type="project" value="UniProtKB-EC"/>
</dbReference>
<gene>
    <name evidence="19" type="primary">lpdA</name>
    <name evidence="19" type="ORF">DP119_07085</name>
</gene>
<feature type="binding site" evidence="14">
    <location>
        <begin position="152"/>
        <end position="154"/>
    </location>
    <ligand>
        <name>FAD</name>
        <dbReference type="ChEBI" id="CHEBI:57692"/>
    </ligand>
</feature>
<evidence type="ECO:0000259" key="17">
    <source>
        <dbReference type="Pfam" id="PF02852"/>
    </source>
</evidence>
<dbReference type="Gene3D" id="3.30.390.30">
    <property type="match status" value="1"/>
</dbReference>
<evidence type="ECO:0000256" key="16">
    <source>
        <dbReference type="RuleBase" id="RU003692"/>
    </source>
</evidence>
<protein>
    <recommendedName>
        <fullName evidence="4 16">Dihydrolipoyl dehydrogenase</fullName>
        <ecNumber evidence="3 16">1.8.1.4</ecNumber>
    </recommendedName>
</protein>
<evidence type="ECO:0000313" key="20">
    <source>
        <dbReference type="Proteomes" id="UP000251869"/>
    </source>
</evidence>
<keyword evidence="8 16" id="KW-0560">Oxidoreductase</keyword>
<dbReference type="PRINTS" id="PR00368">
    <property type="entry name" value="FADPNR"/>
</dbReference>
<name>A0A365K8F5_9BACL</name>
<dbReference type="OrthoDB" id="9800167at2"/>
<evidence type="ECO:0000256" key="4">
    <source>
        <dbReference type="ARBA" id="ARBA00016961"/>
    </source>
</evidence>
<accession>A0A365K8F5</accession>
<comment type="caution">
    <text evidence="19">The sequence shown here is derived from an EMBL/GenBank/DDBJ whole genome shotgun (WGS) entry which is preliminary data.</text>
</comment>
<dbReference type="Pfam" id="PF07992">
    <property type="entry name" value="Pyr_redox_2"/>
    <property type="match status" value="1"/>
</dbReference>
<feature type="binding site" evidence="14">
    <location>
        <begin position="189"/>
        <end position="196"/>
    </location>
    <ligand>
        <name>NAD(+)</name>
        <dbReference type="ChEBI" id="CHEBI:57540"/>
    </ligand>
</feature>
<feature type="domain" description="FAD/NAD(P)-binding" evidence="18">
    <location>
        <begin position="5"/>
        <end position="336"/>
    </location>
</feature>
<evidence type="ECO:0000256" key="3">
    <source>
        <dbReference type="ARBA" id="ARBA00012608"/>
    </source>
</evidence>
<dbReference type="PIRSF" id="PIRSF000350">
    <property type="entry name" value="Mercury_reductase_MerA"/>
    <property type="match status" value="1"/>
</dbReference>
<dbReference type="InterPro" id="IPR006258">
    <property type="entry name" value="Lipoamide_DH"/>
</dbReference>
<keyword evidence="14" id="KW-0547">Nucleotide-binding</keyword>
<evidence type="ECO:0000259" key="18">
    <source>
        <dbReference type="Pfam" id="PF07992"/>
    </source>
</evidence>
<keyword evidence="11 16" id="KW-0676">Redox-active center</keyword>
<feature type="binding site" evidence="14">
    <location>
        <position position="115"/>
    </location>
    <ligand>
        <name>FAD</name>
        <dbReference type="ChEBI" id="CHEBI:57692"/>
    </ligand>
</feature>
<dbReference type="AlphaFoldDB" id="A0A365K8F5"/>
<feature type="disulfide bond" description="Redox-active" evidence="15">
    <location>
        <begin position="42"/>
        <end position="47"/>
    </location>
</feature>
<comment type="catalytic activity">
    <reaction evidence="12 16">
        <text>N(6)-[(R)-dihydrolipoyl]-L-lysyl-[protein] + NAD(+) = N(6)-[(R)-lipoyl]-L-lysyl-[protein] + NADH + H(+)</text>
        <dbReference type="Rhea" id="RHEA:15045"/>
        <dbReference type="Rhea" id="RHEA-COMP:10474"/>
        <dbReference type="Rhea" id="RHEA-COMP:10475"/>
        <dbReference type="ChEBI" id="CHEBI:15378"/>
        <dbReference type="ChEBI" id="CHEBI:57540"/>
        <dbReference type="ChEBI" id="CHEBI:57945"/>
        <dbReference type="ChEBI" id="CHEBI:83099"/>
        <dbReference type="ChEBI" id="CHEBI:83100"/>
        <dbReference type="EC" id="1.8.1.4"/>
    </reaction>
</comment>
<organism evidence="19 20">
    <name type="scientific">Planococcus maitriensis</name>
    <dbReference type="NCBI Taxonomy" id="221799"/>
    <lineage>
        <taxon>Bacteria</taxon>
        <taxon>Bacillati</taxon>
        <taxon>Bacillota</taxon>
        <taxon>Bacilli</taxon>
        <taxon>Bacillales</taxon>
        <taxon>Caryophanaceae</taxon>
        <taxon>Planococcus</taxon>
    </lineage>
</organism>
<dbReference type="PRINTS" id="PR00411">
    <property type="entry name" value="PNDRDTASEI"/>
</dbReference>
<keyword evidence="7 14" id="KW-0274">FAD</keyword>
<comment type="similarity">
    <text evidence="2 16">Belongs to the class-I pyridine nucleotide-disulfide oxidoreductase family.</text>
</comment>
<comment type="miscellaneous">
    <text evidence="16">The active site is a redox-active disulfide bond.</text>
</comment>
<feature type="binding site" evidence="14">
    <location>
        <position position="212"/>
    </location>
    <ligand>
        <name>NAD(+)</name>
        <dbReference type="ChEBI" id="CHEBI:57540"/>
    </ligand>
</feature>
<comment type="cofactor">
    <cofactor evidence="14 16">
        <name>FAD</name>
        <dbReference type="ChEBI" id="CHEBI:57692"/>
    </cofactor>
    <text evidence="14 16">Binds 1 FAD per subunit.</text>
</comment>
<dbReference type="GO" id="GO:0005737">
    <property type="term" value="C:cytoplasm"/>
    <property type="evidence" value="ECO:0007669"/>
    <property type="project" value="UniProtKB-SubCell"/>
</dbReference>
<dbReference type="EMBL" id="QLZQ01000002">
    <property type="protein sequence ID" value="RAZ68424.1"/>
    <property type="molecule type" value="Genomic_DNA"/>
</dbReference>
<dbReference type="PANTHER" id="PTHR22912">
    <property type="entry name" value="DISULFIDE OXIDOREDUCTASE"/>
    <property type="match status" value="1"/>
</dbReference>
<dbReference type="PROSITE" id="PS00076">
    <property type="entry name" value="PYRIDINE_REDOX_1"/>
    <property type="match status" value="1"/>
</dbReference>
<feature type="domain" description="Pyridine nucleotide-disulphide oxidoreductase dimerisation" evidence="17">
    <location>
        <begin position="356"/>
        <end position="465"/>
    </location>
</feature>
<dbReference type="InterPro" id="IPR012999">
    <property type="entry name" value="Pyr_OxRdtase_I_AS"/>
</dbReference>
<keyword evidence="20" id="KW-1185">Reference proteome</keyword>
<evidence type="ECO:0000256" key="8">
    <source>
        <dbReference type="ARBA" id="ARBA00023002"/>
    </source>
</evidence>
<evidence type="ECO:0000256" key="7">
    <source>
        <dbReference type="ARBA" id="ARBA00022827"/>
    </source>
</evidence>
<evidence type="ECO:0000256" key="13">
    <source>
        <dbReference type="PIRSR" id="PIRSR000350-2"/>
    </source>
</evidence>
<dbReference type="InterPro" id="IPR023753">
    <property type="entry name" value="FAD/NAD-binding_dom"/>
</dbReference>
<feature type="binding site" evidence="14">
    <location>
        <position position="51"/>
    </location>
    <ligand>
        <name>FAD</name>
        <dbReference type="ChEBI" id="CHEBI:57692"/>
    </ligand>
</feature>
<keyword evidence="10" id="KW-1015">Disulfide bond</keyword>
<dbReference type="InterPro" id="IPR016156">
    <property type="entry name" value="FAD/NAD-linked_Rdtase_dimer_sf"/>
</dbReference>
<dbReference type="SUPFAM" id="SSF51905">
    <property type="entry name" value="FAD/NAD(P)-binding domain"/>
    <property type="match status" value="1"/>
</dbReference>
<dbReference type="RefSeq" id="WP_112232242.1">
    <property type="nucleotide sequence ID" value="NZ_QLZQ01000002.1"/>
</dbReference>
<feature type="binding site" evidence="14">
    <location>
        <position position="321"/>
    </location>
    <ligand>
        <name>FAD</name>
        <dbReference type="ChEBI" id="CHEBI:57692"/>
    </ligand>
</feature>
<dbReference type="PANTHER" id="PTHR22912:SF217">
    <property type="entry name" value="DIHYDROLIPOYL DEHYDROGENASE"/>
    <property type="match status" value="1"/>
</dbReference>
<evidence type="ECO:0000256" key="15">
    <source>
        <dbReference type="PIRSR" id="PIRSR000350-4"/>
    </source>
</evidence>
<keyword evidence="6 16" id="KW-0285">Flavoprotein</keyword>
<dbReference type="Pfam" id="PF02852">
    <property type="entry name" value="Pyr_redox_dim"/>
    <property type="match status" value="1"/>
</dbReference>
<proteinExistence type="inferred from homology"/>
<evidence type="ECO:0000256" key="5">
    <source>
        <dbReference type="ARBA" id="ARBA00022490"/>
    </source>
</evidence>
<evidence type="ECO:0000256" key="10">
    <source>
        <dbReference type="ARBA" id="ARBA00023157"/>
    </source>
</evidence>
<evidence type="ECO:0000313" key="19">
    <source>
        <dbReference type="EMBL" id="RAZ68424.1"/>
    </source>
</evidence>
<evidence type="ECO:0000256" key="6">
    <source>
        <dbReference type="ARBA" id="ARBA00022630"/>
    </source>
</evidence>
<dbReference type="FunFam" id="3.30.390.30:FF:000001">
    <property type="entry name" value="Dihydrolipoyl dehydrogenase"/>
    <property type="match status" value="1"/>
</dbReference>
<dbReference type="InterPro" id="IPR050151">
    <property type="entry name" value="Class-I_Pyr_Nuc-Dis_Oxidored"/>
</dbReference>
<comment type="subcellular location">
    <subcellularLocation>
        <location evidence="1">Cytoplasm</location>
    </subcellularLocation>
</comment>
<dbReference type="NCBIfam" id="TIGR01350">
    <property type="entry name" value="lipoamide_DH"/>
    <property type="match status" value="1"/>
</dbReference>
<dbReference type="GO" id="GO:0006103">
    <property type="term" value="P:2-oxoglutarate metabolic process"/>
    <property type="evidence" value="ECO:0007669"/>
    <property type="project" value="TreeGrafter"/>
</dbReference>
<sequence>MAQNYDVVILGGGTGGYVAAIRSAQLGLKTAIVEKGNLGGTCLHQGCIPSKALLRSAEVYATTKNHAADFGVNTGEVSLDFSRVQQRKQGIVDQLHAGVQGLMKKGKIDVYEGIGRILGPSIFSPNPGTISVEMNNGEENEMLIPNNVIIATGSRPRTLPGLEIDGEFVMSSDEALAMSELPKSILIVGGGVIGIEWASMLNDFGVEVTVLEYADRIIPTEDKDISKEMQKLLKKKGVKFATSAKVLPETIEKGDGQVAIQAEINGSNETFTAEKMLVSVGRQANVENIGIENTDILVENGFIQVKNTFQTKESHIYAIGDVIGGMQLAHVASHEGITAVEHIKGNAPHAINYDLVSRCIYSNPEAASVGITEDQAKEQGYDVKTGKFSFKAIGKALVYGESDGFVKIIADKETNDILGVHMIGPHVTDMISEAGLAMVLDATPWEIADTIHPHPTLSEVMGEAALAVDGKAIHS</sequence>
<feature type="binding site" evidence="14">
    <location>
        <position position="281"/>
    </location>
    <ligand>
        <name>NAD(+)</name>
        <dbReference type="ChEBI" id="CHEBI:57540"/>
    </ligand>
</feature>